<name>A0A812AKP5_ACAPH</name>
<protein>
    <submittedName>
        <fullName evidence="2">Uncharacterized protein</fullName>
    </submittedName>
</protein>
<gene>
    <name evidence="2" type="ORF">SPHA_1173</name>
</gene>
<keyword evidence="1" id="KW-0472">Membrane</keyword>
<proteinExistence type="predicted"/>
<evidence type="ECO:0000313" key="3">
    <source>
        <dbReference type="Proteomes" id="UP000597762"/>
    </source>
</evidence>
<accession>A0A812AKP5</accession>
<dbReference type="Proteomes" id="UP000597762">
    <property type="component" value="Unassembled WGS sequence"/>
</dbReference>
<sequence>MYICFFSTTPPLSLSLSLVAGDRVQVRVAICISLHERGFILSCDIKRQTILSSRHSTPVCVQLPSVGFTSLILQSICFLLSELFLSVVSISCFFFFLFNSFFLSSFLPFFLSFLLSFFLSFLLSFFLSFLLSFFLSFLLSFFLSFLLSFFLSFLLSFFLSFLLPFFLSFLLSFCLSLSLDYPFSKFLFSFDQSFFDQPTVQEANR</sequence>
<evidence type="ECO:0000256" key="1">
    <source>
        <dbReference type="SAM" id="Phobius"/>
    </source>
</evidence>
<evidence type="ECO:0000313" key="2">
    <source>
        <dbReference type="EMBL" id="CAE1142977.1"/>
    </source>
</evidence>
<feature type="transmembrane region" description="Helical" evidence="1">
    <location>
        <begin position="161"/>
        <end position="179"/>
    </location>
</feature>
<organism evidence="2 3">
    <name type="scientific">Acanthosepion pharaonis</name>
    <name type="common">Pharaoh cuttlefish</name>
    <name type="synonym">Sepia pharaonis</name>
    <dbReference type="NCBI Taxonomy" id="158019"/>
    <lineage>
        <taxon>Eukaryota</taxon>
        <taxon>Metazoa</taxon>
        <taxon>Spiralia</taxon>
        <taxon>Lophotrochozoa</taxon>
        <taxon>Mollusca</taxon>
        <taxon>Cephalopoda</taxon>
        <taxon>Coleoidea</taxon>
        <taxon>Decapodiformes</taxon>
        <taxon>Sepiida</taxon>
        <taxon>Sepiina</taxon>
        <taxon>Sepiidae</taxon>
        <taxon>Acanthosepion</taxon>
    </lineage>
</organism>
<keyword evidence="1" id="KW-0812">Transmembrane</keyword>
<keyword evidence="3" id="KW-1185">Reference proteome</keyword>
<dbReference type="AlphaFoldDB" id="A0A812AKP5"/>
<feature type="transmembrane region" description="Helical" evidence="1">
    <location>
        <begin position="133"/>
        <end position="154"/>
    </location>
</feature>
<dbReference type="EMBL" id="CAHIKZ030000032">
    <property type="protein sequence ID" value="CAE1142977.1"/>
    <property type="molecule type" value="Genomic_DNA"/>
</dbReference>
<keyword evidence="1" id="KW-1133">Transmembrane helix</keyword>
<comment type="caution">
    <text evidence="2">The sequence shown here is derived from an EMBL/GenBank/DDBJ whole genome shotgun (WGS) entry which is preliminary data.</text>
</comment>
<feature type="transmembrane region" description="Helical" evidence="1">
    <location>
        <begin position="71"/>
        <end position="98"/>
    </location>
</feature>
<feature type="transmembrane region" description="Helical" evidence="1">
    <location>
        <begin position="105"/>
        <end position="127"/>
    </location>
</feature>
<reference evidence="2" key="1">
    <citation type="submission" date="2021-01" db="EMBL/GenBank/DDBJ databases">
        <authorList>
            <person name="Li R."/>
            <person name="Bekaert M."/>
        </authorList>
    </citation>
    <scope>NUCLEOTIDE SEQUENCE</scope>
    <source>
        <strain evidence="2">Farmed</strain>
    </source>
</reference>